<dbReference type="Gene3D" id="4.10.1240.10">
    <property type="entry name" value="GPCR, family 2, extracellular hormone receptor domain"/>
    <property type="match status" value="1"/>
</dbReference>
<dbReference type="PANTHER" id="PTHR45620:SF42">
    <property type="entry name" value="G-PROTEIN COUPLED RECEPTOR SEB-2"/>
    <property type="match status" value="1"/>
</dbReference>
<evidence type="ECO:0000313" key="14">
    <source>
        <dbReference type="EMBL" id="OWF36145.1"/>
    </source>
</evidence>
<keyword evidence="3" id="KW-1003">Cell membrane</keyword>
<dbReference type="GO" id="GO:0007188">
    <property type="term" value="P:adenylate cyclase-modulating G protein-coupled receptor signaling pathway"/>
    <property type="evidence" value="ECO:0007669"/>
    <property type="project" value="TreeGrafter"/>
</dbReference>
<dbReference type="PANTHER" id="PTHR45620">
    <property type="entry name" value="PDF RECEPTOR-LIKE PROTEIN-RELATED"/>
    <property type="match status" value="1"/>
</dbReference>
<keyword evidence="9" id="KW-0325">Glycoprotein</keyword>
<evidence type="ECO:0000256" key="2">
    <source>
        <dbReference type="ARBA" id="ARBA00005314"/>
    </source>
</evidence>
<comment type="caution">
    <text evidence="14">The sequence shown here is derived from an EMBL/GenBank/DDBJ whole genome shotgun (WGS) entry which is preliminary data.</text>
</comment>
<dbReference type="SUPFAM" id="SSF81321">
    <property type="entry name" value="Family A G protein-coupled receptor-like"/>
    <property type="match status" value="1"/>
</dbReference>
<dbReference type="SMART" id="SM00008">
    <property type="entry name" value="HormR"/>
    <property type="match status" value="1"/>
</dbReference>
<dbReference type="PROSITE" id="PS00649">
    <property type="entry name" value="G_PROTEIN_RECEP_F2_1"/>
    <property type="match status" value="1"/>
</dbReference>
<evidence type="ECO:0000259" key="13">
    <source>
        <dbReference type="PROSITE" id="PS50261"/>
    </source>
</evidence>
<accession>A0A210PI29</accession>
<evidence type="ECO:0000256" key="9">
    <source>
        <dbReference type="ARBA" id="ARBA00023180"/>
    </source>
</evidence>
<feature type="transmembrane region" description="Helical" evidence="11">
    <location>
        <begin position="294"/>
        <end position="315"/>
    </location>
</feature>
<dbReference type="Proteomes" id="UP000242188">
    <property type="component" value="Unassembled WGS sequence"/>
</dbReference>
<sequence length="488" mass="55169">MLGSKMDTMLFTNITELDILPTTDTTSGALPVRSLNPEEEMIRRIWMAWYECNITILSQLYPSDGGLYCNATFDGWDCWNYTSAGTRIYHDCPTFLRHKYGQPTGQAFKDCRVDGTWLTHPDTGRTWTNYTPCASNKETLQRVISIYYSGYALSIILSIASLLIFSCFRQLHCSRVTLHKHLFITYVLSGAAWILMFALMDMPGMVKDNQPWCQALHVLTQYLTLCNYFWMFCEGFYLHALVVFAFTSDKRLLVICYVIGWVGPLIPTAVYAAVRGSKPELRHGCWSITADENWILTGPVVVSLVVNFLFLLNILRILLSKLRAVNSSEAHQSRRTARATLILIPLLGLQYFVIPFQPDTPSPIYDIISAVLTSYQGVLVALFFCFCNGEVINVVRRKWKVMRERLGGVDMKRSNTFNVSLLETTYVPRTTSGNGSFHRKSVEGPLSVKMEALLYDGDEAQREGSPEGWRACHAQPATALGHSLNNSD</sequence>
<dbReference type="EMBL" id="NEDP02076670">
    <property type="protein sequence ID" value="OWF36145.1"/>
    <property type="molecule type" value="Genomic_DNA"/>
</dbReference>
<dbReference type="GO" id="GO:0008528">
    <property type="term" value="F:G protein-coupled peptide receptor activity"/>
    <property type="evidence" value="ECO:0007669"/>
    <property type="project" value="TreeGrafter"/>
</dbReference>
<keyword evidence="15" id="KW-1185">Reference proteome</keyword>
<name>A0A210PI29_MIZYE</name>
<dbReference type="SUPFAM" id="SSF111418">
    <property type="entry name" value="Hormone receptor domain"/>
    <property type="match status" value="1"/>
</dbReference>
<keyword evidence="8 14" id="KW-0675">Receptor</keyword>
<dbReference type="AlphaFoldDB" id="A0A210PI29"/>
<dbReference type="GO" id="GO:0005886">
    <property type="term" value="C:plasma membrane"/>
    <property type="evidence" value="ECO:0007669"/>
    <property type="project" value="UniProtKB-SubCell"/>
</dbReference>
<dbReference type="PRINTS" id="PR00249">
    <property type="entry name" value="GPCRSECRETIN"/>
</dbReference>
<feature type="transmembrane region" description="Helical" evidence="11">
    <location>
        <begin position="180"/>
        <end position="200"/>
    </location>
</feature>
<feature type="transmembrane region" description="Helical" evidence="11">
    <location>
        <begin position="254"/>
        <end position="274"/>
    </location>
</feature>
<dbReference type="PROSITE" id="PS50261">
    <property type="entry name" value="G_PROTEIN_RECEP_F2_4"/>
    <property type="match status" value="1"/>
</dbReference>
<comment type="similarity">
    <text evidence="2">Belongs to the G-protein coupled receptor 2 family.</text>
</comment>
<dbReference type="InterPro" id="IPR036445">
    <property type="entry name" value="GPCR_2_extracell_dom_sf"/>
</dbReference>
<dbReference type="InterPro" id="IPR001879">
    <property type="entry name" value="GPCR_2_extracellular_dom"/>
</dbReference>
<dbReference type="InterPro" id="IPR000832">
    <property type="entry name" value="GPCR_2_secretin-like"/>
</dbReference>
<keyword evidence="10" id="KW-0807">Transducer</keyword>
<evidence type="ECO:0000256" key="5">
    <source>
        <dbReference type="ARBA" id="ARBA00022989"/>
    </source>
</evidence>
<feature type="transmembrane region" description="Helical" evidence="11">
    <location>
        <begin position="374"/>
        <end position="395"/>
    </location>
</feature>
<evidence type="ECO:0000259" key="12">
    <source>
        <dbReference type="PROSITE" id="PS50227"/>
    </source>
</evidence>
<evidence type="ECO:0000256" key="10">
    <source>
        <dbReference type="ARBA" id="ARBA00023224"/>
    </source>
</evidence>
<organism evidence="14 15">
    <name type="scientific">Mizuhopecten yessoensis</name>
    <name type="common">Japanese scallop</name>
    <name type="synonym">Patinopecten yessoensis</name>
    <dbReference type="NCBI Taxonomy" id="6573"/>
    <lineage>
        <taxon>Eukaryota</taxon>
        <taxon>Metazoa</taxon>
        <taxon>Spiralia</taxon>
        <taxon>Lophotrochozoa</taxon>
        <taxon>Mollusca</taxon>
        <taxon>Bivalvia</taxon>
        <taxon>Autobranchia</taxon>
        <taxon>Pteriomorphia</taxon>
        <taxon>Pectinida</taxon>
        <taxon>Pectinoidea</taxon>
        <taxon>Pectinidae</taxon>
        <taxon>Mizuhopecten</taxon>
    </lineage>
</organism>
<feature type="domain" description="G-protein coupled receptors family 2 profile 2" evidence="13">
    <location>
        <begin position="143"/>
        <end position="388"/>
    </location>
</feature>
<protein>
    <submittedName>
        <fullName evidence="14">Calcitonin receptor</fullName>
    </submittedName>
</protein>
<dbReference type="Pfam" id="PF02793">
    <property type="entry name" value="HRM"/>
    <property type="match status" value="1"/>
</dbReference>
<feature type="domain" description="G-protein coupled receptors family 2 profile 1" evidence="12">
    <location>
        <begin position="51"/>
        <end position="137"/>
    </location>
</feature>
<dbReference type="InterPro" id="IPR017983">
    <property type="entry name" value="GPCR_2_secretin-like_CS"/>
</dbReference>
<dbReference type="Pfam" id="PF00002">
    <property type="entry name" value="7tm_2"/>
    <property type="match status" value="1"/>
</dbReference>
<proteinExistence type="inferred from homology"/>
<keyword evidence="4 11" id="KW-0812">Transmembrane</keyword>
<reference evidence="14 15" key="1">
    <citation type="journal article" date="2017" name="Nat. Ecol. Evol.">
        <title>Scallop genome provides insights into evolution of bilaterian karyotype and development.</title>
        <authorList>
            <person name="Wang S."/>
            <person name="Zhang J."/>
            <person name="Jiao W."/>
            <person name="Li J."/>
            <person name="Xun X."/>
            <person name="Sun Y."/>
            <person name="Guo X."/>
            <person name="Huan P."/>
            <person name="Dong B."/>
            <person name="Zhang L."/>
            <person name="Hu X."/>
            <person name="Sun X."/>
            <person name="Wang J."/>
            <person name="Zhao C."/>
            <person name="Wang Y."/>
            <person name="Wang D."/>
            <person name="Huang X."/>
            <person name="Wang R."/>
            <person name="Lv J."/>
            <person name="Li Y."/>
            <person name="Zhang Z."/>
            <person name="Liu B."/>
            <person name="Lu W."/>
            <person name="Hui Y."/>
            <person name="Liang J."/>
            <person name="Zhou Z."/>
            <person name="Hou R."/>
            <person name="Li X."/>
            <person name="Liu Y."/>
            <person name="Li H."/>
            <person name="Ning X."/>
            <person name="Lin Y."/>
            <person name="Zhao L."/>
            <person name="Xing Q."/>
            <person name="Dou J."/>
            <person name="Li Y."/>
            <person name="Mao J."/>
            <person name="Guo H."/>
            <person name="Dou H."/>
            <person name="Li T."/>
            <person name="Mu C."/>
            <person name="Jiang W."/>
            <person name="Fu Q."/>
            <person name="Fu X."/>
            <person name="Miao Y."/>
            <person name="Liu J."/>
            <person name="Yu Q."/>
            <person name="Li R."/>
            <person name="Liao H."/>
            <person name="Li X."/>
            <person name="Kong Y."/>
            <person name="Jiang Z."/>
            <person name="Chourrout D."/>
            <person name="Li R."/>
            <person name="Bao Z."/>
        </authorList>
    </citation>
    <scope>NUCLEOTIDE SEQUENCE [LARGE SCALE GENOMIC DNA]</scope>
    <source>
        <strain evidence="14 15">PY_sf001</strain>
    </source>
</reference>
<dbReference type="PROSITE" id="PS50227">
    <property type="entry name" value="G_PROTEIN_RECEP_F2_3"/>
    <property type="match status" value="1"/>
</dbReference>
<dbReference type="OrthoDB" id="16753at2759"/>
<dbReference type="PROSITE" id="PS00650">
    <property type="entry name" value="G_PROTEIN_RECEP_F2_2"/>
    <property type="match status" value="1"/>
</dbReference>
<keyword evidence="7 11" id="KW-0472">Membrane</keyword>
<feature type="transmembrane region" description="Helical" evidence="11">
    <location>
        <begin position="146"/>
        <end position="168"/>
    </location>
</feature>
<dbReference type="GO" id="GO:0007166">
    <property type="term" value="P:cell surface receptor signaling pathway"/>
    <property type="evidence" value="ECO:0007669"/>
    <property type="project" value="InterPro"/>
</dbReference>
<comment type="subcellular location">
    <subcellularLocation>
        <location evidence="1">Cell membrane</location>
        <topology evidence="1">Multi-pass membrane protein</topology>
    </subcellularLocation>
</comment>
<evidence type="ECO:0000256" key="3">
    <source>
        <dbReference type="ARBA" id="ARBA00022475"/>
    </source>
</evidence>
<evidence type="ECO:0000256" key="1">
    <source>
        <dbReference type="ARBA" id="ARBA00004651"/>
    </source>
</evidence>
<dbReference type="InterPro" id="IPR050332">
    <property type="entry name" value="GPCR_2"/>
</dbReference>
<dbReference type="Gene3D" id="1.20.1070.10">
    <property type="entry name" value="Rhodopsin 7-helix transmembrane proteins"/>
    <property type="match status" value="1"/>
</dbReference>
<dbReference type="InterPro" id="IPR017981">
    <property type="entry name" value="GPCR_2-like_7TM"/>
</dbReference>
<evidence type="ECO:0000313" key="15">
    <source>
        <dbReference type="Proteomes" id="UP000242188"/>
    </source>
</evidence>
<evidence type="ECO:0000256" key="7">
    <source>
        <dbReference type="ARBA" id="ARBA00023136"/>
    </source>
</evidence>
<evidence type="ECO:0000256" key="6">
    <source>
        <dbReference type="ARBA" id="ARBA00023040"/>
    </source>
</evidence>
<feature type="transmembrane region" description="Helical" evidence="11">
    <location>
        <begin position="336"/>
        <end position="354"/>
    </location>
</feature>
<keyword evidence="6" id="KW-0297">G-protein coupled receptor</keyword>
<feature type="transmembrane region" description="Helical" evidence="11">
    <location>
        <begin position="228"/>
        <end position="247"/>
    </location>
</feature>
<evidence type="ECO:0000256" key="11">
    <source>
        <dbReference type="SAM" id="Phobius"/>
    </source>
</evidence>
<keyword evidence="5 11" id="KW-1133">Transmembrane helix</keyword>
<evidence type="ECO:0000256" key="4">
    <source>
        <dbReference type="ARBA" id="ARBA00022692"/>
    </source>
</evidence>
<gene>
    <name evidence="14" type="ORF">KP79_PYT18973</name>
</gene>
<evidence type="ECO:0000256" key="8">
    <source>
        <dbReference type="ARBA" id="ARBA00023170"/>
    </source>
</evidence>